<dbReference type="PROSITE" id="PS01184">
    <property type="entry name" value="UBIE_2"/>
    <property type="match status" value="1"/>
</dbReference>
<dbReference type="GO" id="GO:0008168">
    <property type="term" value="F:methyltransferase activity"/>
    <property type="evidence" value="ECO:0007669"/>
    <property type="project" value="UniProtKB-KW"/>
</dbReference>
<gene>
    <name evidence="4" type="ORF">G5C66_03140</name>
</gene>
<keyword evidence="1 4" id="KW-0489">Methyltransferase</keyword>
<dbReference type="GO" id="GO:0042181">
    <property type="term" value="P:ketone biosynthetic process"/>
    <property type="evidence" value="ECO:0007669"/>
    <property type="project" value="UniProtKB-ARBA"/>
</dbReference>
<organism evidence="4 5">
    <name type="scientific">Nocardioides turkmenicus</name>
    <dbReference type="NCBI Taxonomy" id="2711220"/>
    <lineage>
        <taxon>Bacteria</taxon>
        <taxon>Bacillati</taxon>
        <taxon>Actinomycetota</taxon>
        <taxon>Actinomycetes</taxon>
        <taxon>Propionibacteriales</taxon>
        <taxon>Nocardioidaceae</taxon>
        <taxon>Nocardioides</taxon>
    </lineage>
</organism>
<dbReference type="SUPFAM" id="SSF53335">
    <property type="entry name" value="S-adenosyl-L-methionine-dependent methyltransferases"/>
    <property type="match status" value="1"/>
</dbReference>
<accession>A0A6M1QVA4</accession>
<sequence>MPDGEMLELAPQQVREMFTRVAPRYELGNTLLTGGMDRRWRKLIQRLAAFGPDEHLLDLATGTGQLAFDARRRQPTARIVAADLTPEMLDVARRQPGAETIEWLEMDAHSLPFDDDAFDVITHGYLLRYLVDDLDTALREQWRVLKPGGRLVALETGPGREGPLGSLARAVGGRWPRIVGRLIGSDPGDYGFLQESTLAFLRPAPLAAALERAGFTDVRHHGFLQGMVCVHSAVKPDPNK</sequence>
<name>A0A6M1QVA4_9ACTN</name>
<keyword evidence="4" id="KW-0830">Ubiquinone</keyword>
<keyword evidence="5" id="KW-1185">Reference proteome</keyword>
<evidence type="ECO:0000313" key="5">
    <source>
        <dbReference type="Proteomes" id="UP000483261"/>
    </source>
</evidence>
<dbReference type="AlphaFoldDB" id="A0A6M1QVA4"/>
<dbReference type="Pfam" id="PF01209">
    <property type="entry name" value="Ubie_methyltran"/>
    <property type="match status" value="1"/>
</dbReference>
<dbReference type="Proteomes" id="UP000483261">
    <property type="component" value="Unassembled WGS sequence"/>
</dbReference>
<dbReference type="RefSeq" id="WP_165109497.1">
    <property type="nucleotide sequence ID" value="NZ_JAALAA010000002.1"/>
</dbReference>
<dbReference type="PANTHER" id="PTHR43591:SF24">
    <property type="entry name" value="2-METHOXY-6-POLYPRENYL-1,4-BENZOQUINOL METHYLASE, MITOCHONDRIAL"/>
    <property type="match status" value="1"/>
</dbReference>
<evidence type="ECO:0000256" key="1">
    <source>
        <dbReference type="ARBA" id="ARBA00022603"/>
    </source>
</evidence>
<dbReference type="PROSITE" id="PS51608">
    <property type="entry name" value="SAM_MT_UBIE"/>
    <property type="match status" value="1"/>
</dbReference>
<dbReference type="PANTHER" id="PTHR43591">
    <property type="entry name" value="METHYLTRANSFERASE"/>
    <property type="match status" value="1"/>
</dbReference>
<comment type="caution">
    <text evidence="4">The sequence shown here is derived from an EMBL/GenBank/DDBJ whole genome shotgun (WGS) entry which is preliminary data.</text>
</comment>
<dbReference type="InterPro" id="IPR004033">
    <property type="entry name" value="UbiE/COQ5_MeTrFase"/>
</dbReference>
<evidence type="ECO:0000313" key="4">
    <source>
        <dbReference type="EMBL" id="NGN91736.1"/>
    </source>
</evidence>
<evidence type="ECO:0000256" key="3">
    <source>
        <dbReference type="ARBA" id="ARBA00022691"/>
    </source>
</evidence>
<dbReference type="NCBIfam" id="TIGR01934">
    <property type="entry name" value="MenG_MenH_UbiE"/>
    <property type="match status" value="1"/>
</dbReference>
<dbReference type="CDD" id="cd02440">
    <property type="entry name" value="AdoMet_MTases"/>
    <property type="match status" value="1"/>
</dbReference>
<proteinExistence type="predicted"/>
<dbReference type="Gene3D" id="3.40.50.150">
    <property type="entry name" value="Vaccinia Virus protein VP39"/>
    <property type="match status" value="1"/>
</dbReference>
<dbReference type="EMBL" id="JAALAA010000002">
    <property type="protein sequence ID" value="NGN91736.1"/>
    <property type="molecule type" value="Genomic_DNA"/>
</dbReference>
<dbReference type="InterPro" id="IPR023576">
    <property type="entry name" value="UbiE/COQ5_MeTrFase_CS"/>
</dbReference>
<dbReference type="EC" id="2.1.1.-" evidence="4"/>
<dbReference type="GO" id="GO:0032259">
    <property type="term" value="P:methylation"/>
    <property type="evidence" value="ECO:0007669"/>
    <property type="project" value="UniProtKB-KW"/>
</dbReference>
<reference evidence="4 5" key="1">
    <citation type="submission" date="2020-02" db="EMBL/GenBank/DDBJ databases">
        <title>Whole-genome analyses of novel actinobacteria.</title>
        <authorList>
            <person name="Sahin N."/>
        </authorList>
    </citation>
    <scope>NUCLEOTIDE SEQUENCE [LARGE SCALE GENOMIC DNA]</scope>
    <source>
        <strain evidence="4 5">KC13</strain>
    </source>
</reference>
<protein>
    <submittedName>
        <fullName evidence="4">Ubiquinone/menaquinone biosynthesis methyltransferase</fullName>
        <ecNumber evidence="4">2.1.1.-</ecNumber>
    </submittedName>
</protein>
<dbReference type="InterPro" id="IPR029063">
    <property type="entry name" value="SAM-dependent_MTases_sf"/>
</dbReference>
<evidence type="ECO:0000256" key="2">
    <source>
        <dbReference type="ARBA" id="ARBA00022679"/>
    </source>
</evidence>
<keyword evidence="3" id="KW-0949">S-adenosyl-L-methionine</keyword>
<keyword evidence="2 4" id="KW-0808">Transferase</keyword>